<reference evidence="4 5" key="1">
    <citation type="submission" date="2014-03" db="EMBL/GenBank/DDBJ databases">
        <title>Whole genome sequence of Novosphingobium resinovorum KF1.</title>
        <authorList>
            <person name="Gan H.M."/>
            <person name="Gan H.Y."/>
            <person name="Chew T.H."/>
            <person name="Savka M.A."/>
        </authorList>
    </citation>
    <scope>NUCLEOTIDE SEQUENCE [LARGE SCALE GENOMIC DNA]</scope>
    <source>
        <strain evidence="4 5">KF1</strain>
    </source>
</reference>
<accession>A0A031JWI4</accession>
<dbReference type="InterPro" id="IPR050523">
    <property type="entry name" value="AKR_Detox_Biosynth"/>
</dbReference>
<evidence type="ECO:0000313" key="6">
    <source>
        <dbReference type="Proteomes" id="UP000094626"/>
    </source>
</evidence>
<dbReference type="AlphaFoldDB" id="A0A031JWI4"/>
<dbReference type="CDD" id="cd19081">
    <property type="entry name" value="AKR_AKR9C1"/>
    <property type="match status" value="1"/>
</dbReference>
<dbReference type="Proteomes" id="UP000094626">
    <property type="component" value="Plasmid pSA1"/>
</dbReference>
<dbReference type="RefSeq" id="WP_036526555.1">
    <property type="nucleotide sequence ID" value="NZ_CP017076.1"/>
</dbReference>
<reference evidence="6" key="3">
    <citation type="journal article" date="2017" name="J. Biotechnol.">
        <title>Complete genome sequence of Novosphingobium resinovorum SA1, a versatile xenobiotic-degrading bacterium capable of utilizing sulfanilic acid.</title>
        <authorList>
            <person name="Hegedus B."/>
            <person name="Kos P.B."/>
            <person name="Balint B."/>
            <person name="Maroti G."/>
            <person name="Gan H.M."/>
            <person name="Perei K."/>
            <person name="Rakhely G."/>
        </authorList>
    </citation>
    <scope>NUCLEOTIDE SEQUENCE [LARGE SCALE GENOMIC DNA]</scope>
    <source>
        <strain evidence="6">SA1</strain>
    </source>
</reference>
<evidence type="ECO:0000313" key="4">
    <source>
        <dbReference type="EMBL" id="EZP81168.1"/>
    </source>
</evidence>
<proteinExistence type="predicted"/>
<organism evidence="4 5">
    <name type="scientific">Novosphingobium resinovorum</name>
    <dbReference type="NCBI Taxonomy" id="158500"/>
    <lineage>
        <taxon>Bacteria</taxon>
        <taxon>Pseudomonadati</taxon>
        <taxon>Pseudomonadota</taxon>
        <taxon>Alphaproteobacteria</taxon>
        <taxon>Sphingomonadales</taxon>
        <taxon>Sphingomonadaceae</taxon>
        <taxon>Novosphingobium</taxon>
    </lineage>
</organism>
<dbReference type="OrthoDB" id="7181835at2"/>
<evidence type="ECO:0000313" key="5">
    <source>
        <dbReference type="Proteomes" id="UP000024329"/>
    </source>
</evidence>
<geneLocation type="plasmid" evidence="3 6">
    <name>pSA1</name>
</geneLocation>
<keyword evidence="6" id="KW-1185">Reference proteome</keyword>
<keyword evidence="1" id="KW-0560">Oxidoreductase</keyword>
<dbReference type="PANTHER" id="PTHR43364:SF6">
    <property type="entry name" value="OXIDOREDUCTASE-RELATED"/>
    <property type="match status" value="1"/>
</dbReference>
<dbReference type="EMBL" id="CP017076">
    <property type="protein sequence ID" value="AOR79956.1"/>
    <property type="molecule type" value="Genomic_DNA"/>
</dbReference>
<dbReference type="SUPFAM" id="SSF51430">
    <property type="entry name" value="NAD(P)-linked oxidoreductase"/>
    <property type="match status" value="1"/>
</dbReference>
<dbReference type="GO" id="GO:0016491">
    <property type="term" value="F:oxidoreductase activity"/>
    <property type="evidence" value="ECO:0007669"/>
    <property type="project" value="UniProtKB-KW"/>
</dbReference>
<dbReference type="InterPro" id="IPR036812">
    <property type="entry name" value="NAD(P)_OxRdtase_dom_sf"/>
</dbReference>
<feature type="domain" description="NADP-dependent oxidoreductase" evidence="2">
    <location>
        <begin position="16"/>
        <end position="314"/>
    </location>
</feature>
<sequence length="316" mass="33699">MTPCPLGRTGLTAAPLMLGGNVFGWTADREESCAILDAFVDAGGALIDTADVYSAWVQGNAGGESETLIGEWLRRSGKREQVLIATKVGLLPGAGGKGLSASRIAGAIEESLQRLGTDRIDVYFAHRDDPETPLEETLEALDRLVKAGKVRVLGASNYAPDRLDAALAVSDANGWARFAVIEPRYNLLERDTYEGALQEIALREGLGVVPFYALANGLLTGKYRSLDDIAGHPREVYLRPIFLRPEVPRLIAAMEQVSRETAASMVAVAIAWMLAQPGVTAPIASVSRPEQLGDLVAGTRLTLDATHLAVLDKALA</sequence>
<protein>
    <submittedName>
        <fullName evidence="3">Alcohol dehydrogenase</fullName>
    </submittedName>
    <submittedName>
        <fullName evidence="4">Aldo/keto reductase</fullName>
    </submittedName>
</protein>
<reference evidence="3" key="2">
    <citation type="submission" date="2016-08" db="EMBL/GenBank/DDBJ databases">
        <authorList>
            <person name="Seilhamer J.J."/>
        </authorList>
    </citation>
    <scope>NUCLEOTIDE SEQUENCE [LARGE SCALE GENOMIC DNA]</scope>
    <source>
        <strain evidence="3">SA1</strain>
        <plasmid evidence="3">pSA1</plasmid>
    </source>
</reference>
<dbReference type="Gene3D" id="3.20.20.100">
    <property type="entry name" value="NADP-dependent oxidoreductase domain"/>
    <property type="match status" value="1"/>
</dbReference>
<dbReference type="KEGG" id="nre:BES08_24785"/>
<dbReference type="GO" id="GO:0005829">
    <property type="term" value="C:cytosol"/>
    <property type="evidence" value="ECO:0007669"/>
    <property type="project" value="TreeGrafter"/>
</dbReference>
<evidence type="ECO:0000259" key="2">
    <source>
        <dbReference type="Pfam" id="PF00248"/>
    </source>
</evidence>
<dbReference type="Pfam" id="PF00248">
    <property type="entry name" value="Aldo_ket_red"/>
    <property type="match status" value="1"/>
</dbReference>
<gene>
    <name evidence="3" type="ORF">BES08_24785</name>
    <name evidence="4" type="ORF">BV97_02829</name>
</gene>
<evidence type="ECO:0000256" key="1">
    <source>
        <dbReference type="ARBA" id="ARBA00023002"/>
    </source>
</evidence>
<dbReference type="InterPro" id="IPR023210">
    <property type="entry name" value="NADP_OxRdtase_dom"/>
</dbReference>
<dbReference type="EMBL" id="JFYZ01000013">
    <property type="protein sequence ID" value="EZP81168.1"/>
    <property type="molecule type" value="Genomic_DNA"/>
</dbReference>
<dbReference type="PATRIC" id="fig|158500.4.peg.2894"/>
<dbReference type="eggNOG" id="COG0667">
    <property type="taxonomic scope" value="Bacteria"/>
</dbReference>
<dbReference type="FunFam" id="3.20.20.100:FF:000004">
    <property type="entry name" value="Oxidoreductase, aldo/keto reductase"/>
    <property type="match status" value="1"/>
</dbReference>
<keyword evidence="3" id="KW-0614">Plasmid</keyword>
<name>A0A031JWI4_9SPHN</name>
<evidence type="ECO:0000313" key="3">
    <source>
        <dbReference type="EMBL" id="AOR79956.1"/>
    </source>
</evidence>
<dbReference type="Proteomes" id="UP000024329">
    <property type="component" value="Unassembled WGS sequence"/>
</dbReference>
<dbReference type="PANTHER" id="PTHR43364">
    <property type="entry name" value="NADH-SPECIFIC METHYLGLYOXAL REDUCTASE-RELATED"/>
    <property type="match status" value="1"/>
</dbReference>